<protein>
    <recommendedName>
        <fullName evidence="5">DUF3341 domain-containing protein</fullName>
    </recommendedName>
</protein>
<gene>
    <name evidence="3" type="ORF">EGD98_18295</name>
</gene>
<comment type="caution">
    <text evidence="3">The sequence shown here is derived from an EMBL/GenBank/DDBJ whole genome shotgun (WGS) entry which is preliminary data.</text>
</comment>
<feature type="transmembrane region" description="Helical" evidence="2">
    <location>
        <begin position="50"/>
        <end position="75"/>
    </location>
</feature>
<evidence type="ECO:0000313" key="3">
    <source>
        <dbReference type="EMBL" id="MBX0305598.1"/>
    </source>
</evidence>
<dbReference type="RefSeq" id="WP_220589826.1">
    <property type="nucleotide sequence ID" value="NZ_RKLQ01000005.1"/>
</dbReference>
<sequence length="155" mass="16704">MRRVVARYDDPADATEAEEDLRKDGYDPERPDIENPFFDPSARPPEARGLLWGGLVGGVLGAILLLAMAMDMIWFPRLSPILSAGRLALVTFGFTIGIAIGGFIGGVWGLSKDVPEAEGPRVAVSVSDAEVDEIEDRLRTHDATVVEDTVTSHGD</sequence>
<reference evidence="3" key="1">
    <citation type="submission" date="2021-06" db="EMBL/GenBank/DDBJ databases">
        <title>Halomicroarcula sp. F24A a new haloarchaeum isolated from saline soil.</title>
        <authorList>
            <person name="Duran-Viseras A."/>
            <person name="Sanchez-Porro C."/>
            <person name="Ventosa A."/>
        </authorList>
    </citation>
    <scope>NUCLEOTIDE SEQUENCE</scope>
    <source>
        <strain evidence="3">F24A</strain>
    </source>
</reference>
<feature type="compositionally biased region" description="Basic and acidic residues" evidence="1">
    <location>
        <begin position="1"/>
        <end position="10"/>
    </location>
</feature>
<dbReference type="Proteomes" id="UP000783863">
    <property type="component" value="Unassembled WGS sequence"/>
</dbReference>
<feature type="compositionally biased region" description="Basic and acidic residues" evidence="1">
    <location>
        <begin position="20"/>
        <end position="33"/>
    </location>
</feature>
<dbReference type="AlphaFoldDB" id="A0A8J7YKW5"/>
<feature type="transmembrane region" description="Helical" evidence="2">
    <location>
        <begin position="87"/>
        <end position="110"/>
    </location>
</feature>
<evidence type="ECO:0008006" key="5">
    <source>
        <dbReference type="Google" id="ProtNLM"/>
    </source>
</evidence>
<evidence type="ECO:0000256" key="2">
    <source>
        <dbReference type="SAM" id="Phobius"/>
    </source>
</evidence>
<keyword evidence="2" id="KW-1133">Transmembrane helix</keyword>
<name>A0A8J7YKW5_9EURY</name>
<feature type="region of interest" description="Disordered" evidence="1">
    <location>
        <begin position="1"/>
        <end position="41"/>
    </location>
</feature>
<keyword evidence="2" id="KW-0472">Membrane</keyword>
<organism evidence="3 4">
    <name type="scientific">Haloarcula salinisoli</name>
    <dbReference type="NCBI Taxonomy" id="2487746"/>
    <lineage>
        <taxon>Archaea</taxon>
        <taxon>Methanobacteriati</taxon>
        <taxon>Methanobacteriota</taxon>
        <taxon>Stenosarchaea group</taxon>
        <taxon>Halobacteria</taxon>
        <taxon>Halobacteriales</taxon>
        <taxon>Haloarculaceae</taxon>
        <taxon>Haloarcula</taxon>
    </lineage>
</organism>
<accession>A0A8J7YKW5</accession>
<evidence type="ECO:0000313" key="4">
    <source>
        <dbReference type="Proteomes" id="UP000783863"/>
    </source>
</evidence>
<evidence type="ECO:0000256" key="1">
    <source>
        <dbReference type="SAM" id="MobiDB-lite"/>
    </source>
</evidence>
<keyword evidence="4" id="KW-1185">Reference proteome</keyword>
<dbReference type="EMBL" id="RKLQ01000005">
    <property type="protein sequence ID" value="MBX0305598.1"/>
    <property type="molecule type" value="Genomic_DNA"/>
</dbReference>
<proteinExistence type="predicted"/>
<keyword evidence="2" id="KW-0812">Transmembrane</keyword>